<evidence type="ECO:0000313" key="3">
    <source>
        <dbReference type="Proteomes" id="UP001281203"/>
    </source>
</evidence>
<dbReference type="SUPFAM" id="SSF51556">
    <property type="entry name" value="Metallo-dependent hydrolases"/>
    <property type="match status" value="1"/>
</dbReference>
<dbReference type="Proteomes" id="UP001281203">
    <property type="component" value="Unassembled WGS sequence"/>
</dbReference>
<comment type="caution">
    <text evidence="2">The sequence shown here is derived from an EMBL/GenBank/DDBJ whole genome shotgun (WGS) entry which is preliminary data.</text>
</comment>
<keyword evidence="3" id="KW-1185">Reference proteome</keyword>
<evidence type="ECO:0000313" key="2">
    <source>
        <dbReference type="EMBL" id="MDV2482609.1"/>
    </source>
</evidence>
<dbReference type="Gene3D" id="3.20.20.140">
    <property type="entry name" value="Metal-dependent hydrolases"/>
    <property type="match status" value="1"/>
</dbReference>
<accession>A0ABU3X3G9</accession>
<proteinExistence type="predicted"/>
<sequence>MYQYTLQIIGEEEPVEIIDCHAHVTASGQWFDTPYEASIENLEEAMARSGIARAVLIPLGHASIEDVRFCLDLAKKQPEKFAVVPQINVAELSLLTEYKDVVAGLKVHPSLQQVDPASPEVQEILDAASGMGKPVVFDTFMQSTTIPIRLLDPKVFDELAKNRRDITFVLAHSCWPHLLDAYIIAKANKNVYLDLSYFGKAADNTYLLHDFCHLLEKLDQKAIFGTDFPEVDVAAYTALWQRYLHHLPEDKQKRIFSDNAREVFRL</sequence>
<feature type="domain" description="Amidohydrolase-related" evidence="1">
    <location>
        <begin position="18"/>
        <end position="266"/>
    </location>
</feature>
<reference evidence="2 3" key="1">
    <citation type="submission" date="2019-10" db="EMBL/GenBank/DDBJ databases">
        <title>Isolation and characterization of Methanoculleus sp. Wushi-C6 from a hot spring well.</title>
        <authorList>
            <person name="Chen S.-C."/>
            <person name="Lan Z.-H."/>
            <person name="You Y.-T."/>
            <person name="Lai M.-C."/>
        </authorList>
    </citation>
    <scope>NUCLEOTIDE SEQUENCE [LARGE SCALE GENOMIC DNA]</scope>
    <source>
        <strain evidence="2 3">Wushi-C6</strain>
    </source>
</reference>
<dbReference type="EMBL" id="WBKO01000002">
    <property type="protein sequence ID" value="MDV2482609.1"/>
    <property type="molecule type" value="Genomic_DNA"/>
</dbReference>
<name>A0ABU3X3G9_9EURY</name>
<protein>
    <submittedName>
        <fullName evidence="2">Amidohydrolase family protein</fullName>
    </submittedName>
</protein>
<dbReference type="Pfam" id="PF04909">
    <property type="entry name" value="Amidohydro_2"/>
    <property type="match status" value="1"/>
</dbReference>
<gene>
    <name evidence="2" type="ORF">F8E02_11465</name>
</gene>
<dbReference type="InterPro" id="IPR032466">
    <property type="entry name" value="Metal_Hydrolase"/>
</dbReference>
<evidence type="ECO:0000259" key="1">
    <source>
        <dbReference type="Pfam" id="PF04909"/>
    </source>
</evidence>
<dbReference type="InterPro" id="IPR006680">
    <property type="entry name" value="Amidohydro-rel"/>
</dbReference>
<organism evidence="2 3">
    <name type="scientific">Methanoculleus caldifontis</name>
    <dbReference type="NCBI Taxonomy" id="2651577"/>
    <lineage>
        <taxon>Archaea</taxon>
        <taxon>Methanobacteriati</taxon>
        <taxon>Methanobacteriota</taxon>
        <taxon>Stenosarchaea group</taxon>
        <taxon>Methanomicrobia</taxon>
        <taxon>Methanomicrobiales</taxon>
        <taxon>Methanomicrobiaceae</taxon>
        <taxon>Methanoculleus</taxon>
    </lineage>
</organism>